<dbReference type="EMBL" id="CAJVRM010000378">
    <property type="protein sequence ID" value="CAG8980322.1"/>
    <property type="molecule type" value="Genomic_DNA"/>
</dbReference>
<accession>A0A9N9LV85</accession>
<dbReference type="Proteomes" id="UP000701801">
    <property type="component" value="Unassembled WGS sequence"/>
</dbReference>
<name>A0A9N9LV85_9HELO</name>
<proteinExistence type="predicted"/>
<organism evidence="2 3">
    <name type="scientific">Hymenoscyphus albidus</name>
    <dbReference type="NCBI Taxonomy" id="595503"/>
    <lineage>
        <taxon>Eukaryota</taxon>
        <taxon>Fungi</taxon>
        <taxon>Dikarya</taxon>
        <taxon>Ascomycota</taxon>
        <taxon>Pezizomycotina</taxon>
        <taxon>Leotiomycetes</taxon>
        <taxon>Helotiales</taxon>
        <taxon>Helotiaceae</taxon>
        <taxon>Hymenoscyphus</taxon>
    </lineage>
</organism>
<evidence type="ECO:0000313" key="3">
    <source>
        <dbReference type="Proteomes" id="UP000701801"/>
    </source>
</evidence>
<keyword evidence="1" id="KW-0732">Signal</keyword>
<evidence type="ECO:0000313" key="2">
    <source>
        <dbReference type="EMBL" id="CAG8980322.1"/>
    </source>
</evidence>
<evidence type="ECO:0000256" key="1">
    <source>
        <dbReference type="SAM" id="SignalP"/>
    </source>
</evidence>
<gene>
    <name evidence="2" type="ORF">HYALB_00012684</name>
</gene>
<feature type="signal peptide" evidence="1">
    <location>
        <begin position="1"/>
        <end position="21"/>
    </location>
</feature>
<protein>
    <submittedName>
        <fullName evidence="2">Uncharacterized protein</fullName>
    </submittedName>
</protein>
<sequence length="55" mass="5877">MRLSMMQVFLTALTIFAAAEAKRCDTAADCYDAECPAPSVPFCQLDGPGGRCTCK</sequence>
<comment type="caution">
    <text evidence="2">The sequence shown here is derived from an EMBL/GenBank/DDBJ whole genome shotgun (WGS) entry which is preliminary data.</text>
</comment>
<keyword evidence="3" id="KW-1185">Reference proteome</keyword>
<dbReference type="AlphaFoldDB" id="A0A9N9LV85"/>
<reference evidence="2" key="1">
    <citation type="submission" date="2021-07" db="EMBL/GenBank/DDBJ databases">
        <authorList>
            <person name="Durling M."/>
        </authorList>
    </citation>
    <scope>NUCLEOTIDE SEQUENCE</scope>
</reference>
<feature type="chain" id="PRO_5040383376" evidence="1">
    <location>
        <begin position="22"/>
        <end position="55"/>
    </location>
</feature>